<dbReference type="InterPro" id="IPR011089">
    <property type="entry name" value="GmrSD_C"/>
</dbReference>
<keyword evidence="3" id="KW-0540">Nuclease</keyword>
<feature type="domain" description="GmrSD restriction endonucleases C-terminal" evidence="2">
    <location>
        <begin position="131"/>
        <end position="210"/>
    </location>
</feature>
<dbReference type="Proteomes" id="UP000625574">
    <property type="component" value="Unassembled WGS sequence"/>
</dbReference>
<evidence type="ECO:0000313" key="4">
    <source>
        <dbReference type="Proteomes" id="UP000625574"/>
    </source>
</evidence>
<evidence type="ECO:0000256" key="1">
    <source>
        <dbReference type="SAM" id="Phobius"/>
    </source>
</evidence>
<sequence length="233" mass="25869">MTNTVNPVHPPTWVLRLLTLSTLLLGMYTLAPTMGRIPPGQAPPPSLAETLPRISLTENRPDVPGYHRNRFGTGWNRAHIGSRTCTTHEVMLVAEFPDATVTPDCGVHAAPGRDPYSGWMMATSPTDPGQRIEVDHVYPLSAAWDMGAAEWDRSTRIRFANDPANLVVVTARQNREKSDSLPADWLPADRWARCWYVRRLAAVAREYHLALTVDDAATMQRQCLLAGIADAFF</sequence>
<name>A0ABS0VX31_9CORY</name>
<gene>
    <name evidence="3" type="ORF">JDV76_04175</name>
</gene>
<keyword evidence="3" id="KW-0255">Endonuclease</keyword>
<dbReference type="PANTHER" id="PTHR24094:SF15">
    <property type="entry name" value="AMP-DEPENDENT SYNTHETASE_LIGASE DOMAIN-CONTAINING PROTEIN-RELATED"/>
    <property type="match status" value="1"/>
</dbReference>
<keyword evidence="1" id="KW-0472">Membrane</keyword>
<dbReference type="EMBL" id="JAEIOT010000005">
    <property type="protein sequence ID" value="MBI9000170.1"/>
    <property type="molecule type" value="Genomic_DNA"/>
</dbReference>
<feature type="transmembrane region" description="Helical" evidence="1">
    <location>
        <begin position="13"/>
        <end position="31"/>
    </location>
</feature>
<proteinExistence type="predicted"/>
<accession>A0ABS0VX31</accession>
<reference evidence="3 4" key="1">
    <citation type="submission" date="2020-12" db="EMBL/GenBank/DDBJ databases">
        <title>Genome public.</title>
        <authorList>
            <person name="Sun Q."/>
        </authorList>
    </citation>
    <scope>NUCLEOTIDE SEQUENCE [LARGE SCALE GENOMIC DNA]</scope>
    <source>
        <strain evidence="3 4">CCM 8864</strain>
    </source>
</reference>
<keyword evidence="3" id="KW-0378">Hydrolase</keyword>
<dbReference type="RefSeq" id="WP_198735617.1">
    <property type="nucleotide sequence ID" value="NZ_JAEIOT010000005.1"/>
</dbReference>
<dbReference type="GO" id="GO:0004519">
    <property type="term" value="F:endonuclease activity"/>
    <property type="evidence" value="ECO:0007669"/>
    <property type="project" value="UniProtKB-KW"/>
</dbReference>
<evidence type="ECO:0000313" key="3">
    <source>
        <dbReference type="EMBL" id="MBI9000170.1"/>
    </source>
</evidence>
<comment type="caution">
    <text evidence="3">The sequence shown here is derived from an EMBL/GenBank/DDBJ whole genome shotgun (WGS) entry which is preliminary data.</text>
</comment>
<organism evidence="3 4">
    <name type="scientific">Corynebacterium marambiense</name>
    <dbReference type="NCBI Taxonomy" id="2765364"/>
    <lineage>
        <taxon>Bacteria</taxon>
        <taxon>Bacillati</taxon>
        <taxon>Actinomycetota</taxon>
        <taxon>Actinomycetes</taxon>
        <taxon>Mycobacteriales</taxon>
        <taxon>Corynebacteriaceae</taxon>
        <taxon>Corynebacterium</taxon>
    </lineage>
</organism>
<keyword evidence="4" id="KW-1185">Reference proteome</keyword>
<dbReference type="PANTHER" id="PTHR24094">
    <property type="entry name" value="SECRETED PROTEIN"/>
    <property type="match status" value="1"/>
</dbReference>
<keyword evidence="1" id="KW-1133">Transmembrane helix</keyword>
<dbReference type="Pfam" id="PF07510">
    <property type="entry name" value="GmrSD_C"/>
    <property type="match status" value="1"/>
</dbReference>
<protein>
    <submittedName>
        <fullName evidence="3">HNH endonuclease</fullName>
    </submittedName>
</protein>
<evidence type="ECO:0000259" key="2">
    <source>
        <dbReference type="Pfam" id="PF07510"/>
    </source>
</evidence>
<keyword evidence="1" id="KW-0812">Transmembrane</keyword>